<proteinExistence type="predicted"/>
<dbReference type="STRING" id="1314776.A0A166FP23"/>
<dbReference type="SMART" id="SM00320">
    <property type="entry name" value="WD40"/>
    <property type="match status" value="4"/>
</dbReference>
<dbReference type="Pfam" id="PF00400">
    <property type="entry name" value="WD40"/>
    <property type="match status" value="1"/>
</dbReference>
<sequence>MASSSQPSMLSLRATIRHSSPITALQSLSSSPWLAAGAADGSVRFYTLPATSVQKAIRNLDGEVSGVAFGAMKAATDLTDVWISVERRALKFNLSSEKLILSRDDATEKLLLTEDDDDDVNEIAVSPHHLAFACDSGIVGYIDLASKTRTLMKTSHEQIASHVSFIPNRPRELLSGGYDSCLLHHDFQLQTLLSKFDIAQSSSQSQEPSETISLAPPFIQSLAISPHGTVAAGTADGRLFIGTGGSKELNTGPRAKRRRKWEGLRASTSTVEKVAEGPIIGMGWSEDDRLFITTLGGSLSVFGERDGKMERIGSGQSAECFKVNDLTVVQVGGDVFVAIAGLTCKATGIIEIWQCTDEVEIARP</sequence>
<dbReference type="PANTHER" id="PTHR44666:SF1">
    <property type="entry name" value="WD REPEAT-CONTAINING PROTEIN 53"/>
    <property type="match status" value="1"/>
</dbReference>
<dbReference type="InterPro" id="IPR036322">
    <property type="entry name" value="WD40_repeat_dom_sf"/>
</dbReference>
<dbReference type="InterPro" id="IPR001680">
    <property type="entry name" value="WD40_rpt"/>
</dbReference>
<dbReference type="AlphaFoldDB" id="A0A166FP23"/>
<dbReference type="Proteomes" id="UP000076798">
    <property type="component" value="Unassembled WGS sequence"/>
</dbReference>
<dbReference type="Gene3D" id="2.130.10.10">
    <property type="entry name" value="YVTN repeat-like/Quinoprotein amine dehydrogenase"/>
    <property type="match status" value="1"/>
</dbReference>
<reference evidence="1 2" key="1">
    <citation type="journal article" date="2016" name="Mol. Biol. Evol.">
        <title>Comparative Genomics of Early-Diverging Mushroom-Forming Fungi Provides Insights into the Origins of Lignocellulose Decay Capabilities.</title>
        <authorList>
            <person name="Nagy L.G."/>
            <person name="Riley R."/>
            <person name="Tritt A."/>
            <person name="Adam C."/>
            <person name="Daum C."/>
            <person name="Floudas D."/>
            <person name="Sun H."/>
            <person name="Yadav J.S."/>
            <person name="Pangilinan J."/>
            <person name="Larsson K.H."/>
            <person name="Matsuura K."/>
            <person name="Barry K."/>
            <person name="Labutti K."/>
            <person name="Kuo R."/>
            <person name="Ohm R.A."/>
            <person name="Bhattacharya S.S."/>
            <person name="Shirouzu T."/>
            <person name="Yoshinaga Y."/>
            <person name="Martin F.M."/>
            <person name="Grigoriev I.V."/>
            <person name="Hibbett D.S."/>
        </authorList>
    </citation>
    <scope>NUCLEOTIDE SEQUENCE [LARGE SCALE GENOMIC DNA]</scope>
    <source>
        <strain evidence="1 2">HHB10207 ss-3</strain>
    </source>
</reference>
<dbReference type="EMBL" id="KV428027">
    <property type="protein sequence ID" value="KZT40861.1"/>
    <property type="molecule type" value="Genomic_DNA"/>
</dbReference>
<dbReference type="SUPFAM" id="SSF50978">
    <property type="entry name" value="WD40 repeat-like"/>
    <property type="match status" value="1"/>
</dbReference>
<evidence type="ECO:0000313" key="1">
    <source>
        <dbReference type="EMBL" id="KZT40861.1"/>
    </source>
</evidence>
<dbReference type="OrthoDB" id="2161379at2759"/>
<dbReference type="InterPro" id="IPR015943">
    <property type="entry name" value="WD40/YVTN_repeat-like_dom_sf"/>
</dbReference>
<dbReference type="InterPro" id="IPR042453">
    <property type="entry name" value="WDR53"/>
</dbReference>
<gene>
    <name evidence="1" type="ORF">SISSUDRAFT_1059910</name>
</gene>
<keyword evidence="2" id="KW-1185">Reference proteome</keyword>
<organism evidence="1 2">
    <name type="scientific">Sistotremastrum suecicum HHB10207 ss-3</name>
    <dbReference type="NCBI Taxonomy" id="1314776"/>
    <lineage>
        <taxon>Eukaryota</taxon>
        <taxon>Fungi</taxon>
        <taxon>Dikarya</taxon>
        <taxon>Basidiomycota</taxon>
        <taxon>Agaricomycotina</taxon>
        <taxon>Agaricomycetes</taxon>
        <taxon>Sistotremastrales</taxon>
        <taxon>Sistotremastraceae</taxon>
        <taxon>Sistotremastrum</taxon>
    </lineage>
</organism>
<name>A0A166FP23_9AGAM</name>
<accession>A0A166FP23</accession>
<protein>
    <submittedName>
        <fullName evidence="1">WD40 repeat-like protein</fullName>
    </submittedName>
</protein>
<evidence type="ECO:0000313" key="2">
    <source>
        <dbReference type="Proteomes" id="UP000076798"/>
    </source>
</evidence>
<dbReference type="PANTHER" id="PTHR44666">
    <property type="entry name" value="WD REPEAT-CONTAINING PROTEIN 53"/>
    <property type="match status" value="1"/>
</dbReference>